<dbReference type="AlphaFoldDB" id="A0A3A2ZRH2"/>
<gene>
    <name evidence="8" type="ORF">PHISCL_01885</name>
</gene>
<organism evidence="8 9">
    <name type="scientific">Aspergillus sclerotialis</name>
    <dbReference type="NCBI Taxonomy" id="2070753"/>
    <lineage>
        <taxon>Eukaryota</taxon>
        <taxon>Fungi</taxon>
        <taxon>Dikarya</taxon>
        <taxon>Ascomycota</taxon>
        <taxon>Pezizomycotina</taxon>
        <taxon>Eurotiomycetes</taxon>
        <taxon>Eurotiomycetidae</taxon>
        <taxon>Eurotiales</taxon>
        <taxon>Aspergillaceae</taxon>
        <taxon>Aspergillus</taxon>
        <taxon>Aspergillus subgen. Polypaecilum</taxon>
    </lineage>
</organism>
<evidence type="ECO:0000256" key="2">
    <source>
        <dbReference type="ARBA" id="ARBA00023015"/>
    </source>
</evidence>
<dbReference type="GO" id="GO:0003677">
    <property type="term" value="F:DNA binding"/>
    <property type="evidence" value="ECO:0007669"/>
    <property type="project" value="UniProtKB-KW"/>
</dbReference>
<evidence type="ECO:0000313" key="9">
    <source>
        <dbReference type="Proteomes" id="UP000266188"/>
    </source>
</evidence>
<dbReference type="CDD" id="cd00067">
    <property type="entry name" value="GAL4"/>
    <property type="match status" value="1"/>
</dbReference>
<feature type="region of interest" description="Disordered" evidence="6">
    <location>
        <begin position="1"/>
        <end position="20"/>
    </location>
</feature>
<dbReference type="EMBL" id="MVGC01000038">
    <property type="protein sequence ID" value="RJE25772.1"/>
    <property type="molecule type" value="Genomic_DNA"/>
</dbReference>
<dbReference type="InterPro" id="IPR036864">
    <property type="entry name" value="Zn2-C6_fun-type_DNA-bd_sf"/>
</dbReference>
<dbReference type="SMART" id="SM00066">
    <property type="entry name" value="GAL4"/>
    <property type="match status" value="1"/>
</dbReference>
<dbReference type="GO" id="GO:0000981">
    <property type="term" value="F:DNA-binding transcription factor activity, RNA polymerase II-specific"/>
    <property type="evidence" value="ECO:0007669"/>
    <property type="project" value="InterPro"/>
</dbReference>
<evidence type="ECO:0000259" key="7">
    <source>
        <dbReference type="PROSITE" id="PS50048"/>
    </source>
</evidence>
<feature type="region of interest" description="Disordered" evidence="6">
    <location>
        <begin position="619"/>
        <end position="642"/>
    </location>
</feature>
<evidence type="ECO:0000256" key="1">
    <source>
        <dbReference type="ARBA" id="ARBA00022723"/>
    </source>
</evidence>
<protein>
    <submittedName>
        <fullName evidence="8">C6 finger domain protein</fullName>
    </submittedName>
</protein>
<reference evidence="9" key="1">
    <citation type="submission" date="2017-02" db="EMBL/GenBank/DDBJ databases">
        <authorList>
            <person name="Tafer H."/>
            <person name="Lopandic K."/>
        </authorList>
    </citation>
    <scope>NUCLEOTIDE SEQUENCE [LARGE SCALE GENOMIC DNA]</scope>
    <source>
        <strain evidence="9">CBS 366.77</strain>
    </source>
</reference>
<name>A0A3A2ZRH2_9EURO</name>
<keyword evidence="9" id="KW-1185">Reference proteome</keyword>
<dbReference type="STRING" id="2070753.A0A3A2ZRH2"/>
<feature type="domain" description="Zn(2)-C6 fungal-type" evidence="7">
    <location>
        <begin position="23"/>
        <end position="56"/>
    </location>
</feature>
<dbReference type="GO" id="GO:0006351">
    <property type="term" value="P:DNA-templated transcription"/>
    <property type="evidence" value="ECO:0007669"/>
    <property type="project" value="InterPro"/>
</dbReference>
<dbReference type="PANTHER" id="PTHR47840:SF1">
    <property type="entry name" value="ZN(II)2CYS6 TRANSCRIPTION FACTOR (EUROFUNG)"/>
    <property type="match status" value="1"/>
</dbReference>
<keyword evidence="2" id="KW-0805">Transcription regulation</keyword>
<evidence type="ECO:0000313" key="8">
    <source>
        <dbReference type="EMBL" id="RJE25772.1"/>
    </source>
</evidence>
<dbReference type="GO" id="GO:0008270">
    <property type="term" value="F:zinc ion binding"/>
    <property type="evidence" value="ECO:0007669"/>
    <property type="project" value="InterPro"/>
</dbReference>
<dbReference type="Pfam" id="PF04082">
    <property type="entry name" value="Fungal_trans"/>
    <property type="match status" value="1"/>
</dbReference>
<evidence type="ECO:0000256" key="3">
    <source>
        <dbReference type="ARBA" id="ARBA00023125"/>
    </source>
</evidence>
<keyword evidence="1" id="KW-0479">Metal-binding</keyword>
<comment type="caution">
    <text evidence="8">The sequence shown here is derived from an EMBL/GenBank/DDBJ whole genome shotgun (WGS) entry which is preliminary data.</text>
</comment>
<evidence type="ECO:0000256" key="5">
    <source>
        <dbReference type="ARBA" id="ARBA00023242"/>
    </source>
</evidence>
<accession>A0A3A2ZRH2</accession>
<dbReference type="PANTHER" id="PTHR47840">
    <property type="entry name" value="ZN(II)2CYS6 TRANSCRIPTION FACTOR (EUROFUNG)-RELATED"/>
    <property type="match status" value="1"/>
</dbReference>
<keyword evidence="3" id="KW-0238">DNA-binding</keyword>
<keyword evidence="4" id="KW-0804">Transcription</keyword>
<dbReference type="PROSITE" id="PS00463">
    <property type="entry name" value="ZN2_CY6_FUNGAL_1"/>
    <property type="match status" value="1"/>
</dbReference>
<sequence>MDPERRPELQGPPRKKMRKGTRSCTECRRRKIRCTYDLHSPGACNECKLRGSTCVEQGISSTQHSNNSQTLQERINRLEAIVAGFVNRSGERIKKSPSLLTPEEEAFESSRVSGPRTTASATTEIETPDEHIGPAPVLQLFDNEYVSRTNGINSSHDKFTGSKDMSPKARAARTALMALLPPPQDIAAIVEASSMWWEIWENNFPEICENCRHSLKAGSRDCEPPMAPAEVAKILIFICIIISQLPLDFNYSSLDVPFNPEEFTNRCVSEVDRLIVSDDYFAATLPGIECQVIFSKYHMNEGRPRKAWLANRRAIGFAQLSGLHLSVAKPPHPGDTLFERRLRVWCQMICYDRYISLVLGLPYVIPEASFAPQVEMALRRNESILETYMLQLGVIAGKIIDRNQDHDKLSLSLTMDLEQCLDDIEKQTPGYWWDLNSHNVKDERYYERIMMQFTHYTIRLMVHMPFMLKFSTNRKFQYCHAAAVESAQNGLQLYKLLRTGVKPYFCKISDFLAFMMAMRDWALLNEITDLLRHVGKESGGTVASESANILGNIIKRCHEDGRFSAQVWDQACKITVPYFGTITVGPGRLHGMPNPISADSHDETYSSMSSQYSEQLFTAPLSNAGDPPSRSDNSTPNTGVMAPQPSYPVETWNQMSMPTMPTVDLEVNAFQGFWDLGEDIWPNLDIDLSLDQGWNVDWVSGPALT</sequence>
<evidence type="ECO:0000256" key="4">
    <source>
        <dbReference type="ARBA" id="ARBA00023163"/>
    </source>
</evidence>
<dbReference type="InterPro" id="IPR007219">
    <property type="entry name" value="XnlR_reg_dom"/>
</dbReference>
<dbReference type="SUPFAM" id="SSF57701">
    <property type="entry name" value="Zn2/Cys6 DNA-binding domain"/>
    <property type="match status" value="1"/>
</dbReference>
<dbReference type="PROSITE" id="PS50048">
    <property type="entry name" value="ZN2_CY6_FUNGAL_2"/>
    <property type="match status" value="1"/>
</dbReference>
<feature type="region of interest" description="Disordered" evidence="6">
    <location>
        <begin position="96"/>
        <end position="133"/>
    </location>
</feature>
<feature type="compositionally biased region" description="Polar residues" evidence="6">
    <location>
        <begin position="110"/>
        <end position="125"/>
    </location>
</feature>
<dbReference type="SMART" id="SM00906">
    <property type="entry name" value="Fungal_trans"/>
    <property type="match status" value="1"/>
</dbReference>
<keyword evidence="5" id="KW-0539">Nucleus</keyword>
<dbReference type="OrthoDB" id="5392779at2759"/>
<dbReference type="Pfam" id="PF00172">
    <property type="entry name" value="Zn_clus"/>
    <property type="match status" value="1"/>
</dbReference>
<dbReference type="CDD" id="cd12148">
    <property type="entry name" value="fungal_TF_MHR"/>
    <property type="match status" value="1"/>
</dbReference>
<evidence type="ECO:0000256" key="6">
    <source>
        <dbReference type="SAM" id="MobiDB-lite"/>
    </source>
</evidence>
<dbReference type="Gene3D" id="4.10.240.10">
    <property type="entry name" value="Zn(2)-C6 fungal-type DNA-binding domain"/>
    <property type="match status" value="1"/>
</dbReference>
<dbReference type="Proteomes" id="UP000266188">
    <property type="component" value="Unassembled WGS sequence"/>
</dbReference>
<proteinExistence type="predicted"/>
<dbReference type="InterPro" id="IPR001138">
    <property type="entry name" value="Zn2Cys6_DnaBD"/>
</dbReference>